<protein>
    <submittedName>
        <fullName evidence="1">Uncharacterized protein</fullName>
    </submittedName>
</protein>
<dbReference type="AlphaFoldDB" id="L8GQD5"/>
<name>L8GQD5_ACACF</name>
<dbReference type="VEuPathDB" id="AmoebaDB:ACA1_102100"/>
<dbReference type="GeneID" id="14914928"/>
<dbReference type="KEGG" id="acan:ACA1_102100"/>
<keyword evidence="2" id="KW-1185">Reference proteome</keyword>
<dbReference type="Proteomes" id="UP000011083">
    <property type="component" value="Unassembled WGS sequence"/>
</dbReference>
<accession>L8GQD5</accession>
<organism evidence="1 2">
    <name type="scientific">Acanthamoeba castellanii (strain ATCC 30010 / Neff)</name>
    <dbReference type="NCBI Taxonomy" id="1257118"/>
    <lineage>
        <taxon>Eukaryota</taxon>
        <taxon>Amoebozoa</taxon>
        <taxon>Discosea</taxon>
        <taxon>Longamoebia</taxon>
        <taxon>Centramoebida</taxon>
        <taxon>Acanthamoebidae</taxon>
        <taxon>Acanthamoeba</taxon>
    </lineage>
</organism>
<evidence type="ECO:0000313" key="2">
    <source>
        <dbReference type="Proteomes" id="UP000011083"/>
    </source>
</evidence>
<gene>
    <name evidence="1" type="ORF">ACA1_102100</name>
</gene>
<reference evidence="1 2" key="1">
    <citation type="journal article" date="2013" name="Genome Biol.">
        <title>Genome of Acanthamoeba castellanii highlights extensive lateral gene transfer and early evolution of tyrosine kinase signaling.</title>
        <authorList>
            <person name="Clarke M."/>
            <person name="Lohan A.J."/>
            <person name="Liu B."/>
            <person name="Lagkouvardos I."/>
            <person name="Roy S."/>
            <person name="Zafar N."/>
            <person name="Bertelli C."/>
            <person name="Schilde C."/>
            <person name="Kianianmomeni A."/>
            <person name="Burglin T.R."/>
            <person name="Frech C."/>
            <person name="Turcotte B."/>
            <person name="Kopec K.O."/>
            <person name="Synnott J.M."/>
            <person name="Choo C."/>
            <person name="Paponov I."/>
            <person name="Finkler A."/>
            <person name="Soon Heng Tan C."/>
            <person name="Hutchins A.P."/>
            <person name="Weinmeier T."/>
            <person name="Rattei T."/>
            <person name="Chu J.S."/>
            <person name="Gimenez G."/>
            <person name="Irimia M."/>
            <person name="Rigden D.J."/>
            <person name="Fitzpatrick D.A."/>
            <person name="Lorenzo-Morales J."/>
            <person name="Bateman A."/>
            <person name="Chiu C.H."/>
            <person name="Tang P."/>
            <person name="Hegemann P."/>
            <person name="Fromm H."/>
            <person name="Raoult D."/>
            <person name="Greub G."/>
            <person name="Miranda-Saavedra D."/>
            <person name="Chen N."/>
            <person name="Nash P."/>
            <person name="Ginger M.L."/>
            <person name="Horn M."/>
            <person name="Schaap P."/>
            <person name="Caler L."/>
            <person name="Loftus B."/>
        </authorList>
    </citation>
    <scope>NUCLEOTIDE SEQUENCE [LARGE SCALE GENOMIC DNA]</scope>
    <source>
        <strain evidence="1 2">Neff</strain>
    </source>
</reference>
<proteinExistence type="predicted"/>
<dbReference type="RefSeq" id="XP_004336359.1">
    <property type="nucleotide sequence ID" value="XM_004336311.1"/>
</dbReference>
<dbReference type="EMBL" id="KB008059">
    <property type="protein sequence ID" value="ELR14346.1"/>
    <property type="molecule type" value="Genomic_DNA"/>
</dbReference>
<sequence>RAGTQTAEAEQYQAQGRAARRLLALADLMDRASPVWRRLAQAALASYFLTLTPAVASLRPPAATPQVIYLLRQLHPCSRPSH</sequence>
<evidence type="ECO:0000313" key="1">
    <source>
        <dbReference type="EMBL" id="ELR14346.1"/>
    </source>
</evidence>
<feature type="non-terminal residue" evidence="1">
    <location>
        <position position="1"/>
    </location>
</feature>